<dbReference type="Pfam" id="PF05190">
    <property type="entry name" value="MutS_IV"/>
    <property type="match status" value="1"/>
</dbReference>
<evidence type="ECO:0000256" key="1">
    <source>
        <dbReference type="ARBA" id="ARBA00006271"/>
    </source>
</evidence>
<dbReference type="GO" id="GO:0140664">
    <property type="term" value="F:ATP-dependent DNA damage sensor activity"/>
    <property type="evidence" value="ECO:0007669"/>
    <property type="project" value="InterPro"/>
</dbReference>
<dbReference type="InterPro" id="IPR017261">
    <property type="entry name" value="DNA_mismatch_repair_MutS/MSH"/>
</dbReference>
<dbReference type="STRING" id="561720.SAMN06275492_10128"/>
<feature type="binding site" evidence="9">
    <location>
        <begin position="610"/>
        <end position="617"/>
    </location>
    <ligand>
        <name>ATP</name>
        <dbReference type="ChEBI" id="CHEBI:30616"/>
    </ligand>
</feature>
<gene>
    <name evidence="9" type="primary">mutS</name>
    <name evidence="12" type="ORF">SAMN06275492_10128</name>
</gene>
<dbReference type="SUPFAM" id="SSF53150">
    <property type="entry name" value="DNA repair protein MutS, domain II"/>
    <property type="match status" value="1"/>
</dbReference>
<dbReference type="GO" id="GO:0005829">
    <property type="term" value="C:cytosol"/>
    <property type="evidence" value="ECO:0007669"/>
    <property type="project" value="TreeGrafter"/>
</dbReference>
<keyword evidence="4 9" id="KW-0227">DNA damage</keyword>
<dbReference type="PROSITE" id="PS00486">
    <property type="entry name" value="DNA_MISMATCH_REPAIR_2"/>
    <property type="match status" value="1"/>
</dbReference>
<evidence type="ECO:0000256" key="8">
    <source>
        <dbReference type="ARBA" id="ARBA00024647"/>
    </source>
</evidence>
<dbReference type="InterPro" id="IPR036187">
    <property type="entry name" value="DNA_mismatch_repair_MutS_sf"/>
</dbReference>
<dbReference type="GO" id="GO:0006298">
    <property type="term" value="P:mismatch repair"/>
    <property type="evidence" value="ECO:0007669"/>
    <property type="project" value="UniProtKB-UniRule"/>
</dbReference>
<dbReference type="SUPFAM" id="SSF55271">
    <property type="entry name" value="DNA repair protein MutS, domain I"/>
    <property type="match status" value="1"/>
</dbReference>
<evidence type="ECO:0000313" key="12">
    <source>
        <dbReference type="EMBL" id="SMG08371.1"/>
    </source>
</evidence>
<accession>A0A1X7I2Z7</accession>
<dbReference type="InterPro" id="IPR007860">
    <property type="entry name" value="DNA_mmatch_repair_MutS_con_dom"/>
</dbReference>
<dbReference type="SUPFAM" id="SSF48334">
    <property type="entry name" value="DNA repair protein MutS, domain III"/>
    <property type="match status" value="1"/>
</dbReference>
<dbReference type="HAMAP" id="MF_00096">
    <property type="entry name" value="MutS"/>
    <property type="match status" value="1"/>
</dbReference>
<dbReference type="GO" id="GO:0030983">
    <property type="term" value="F:mismatched DNA binding"/>
    <property type="evidence" value="ECO:0007669"/>
    <property type="project" value="InterPro"/>
</dbReference>
<dbReference type="CDD" id="cd03284">
    <property type="entry name" value="ABC_MutS1"/>
    <property type="match status" value="1"/>
</dbReference>
<comment type="function">
    <text evidence="8 9">This protein is involved in the repair of mismatches in DNA. It is possible that it carries out the mismatch recognition step. This protein has a weak ATPase activity.</text>
</comment>
<dbReference type="SUPFAM" id="SSF52540">
    <property type="entry name" value="P-loop containing nucleoside triphosphate hydrolases"/>
    <property type="match status" value="1"/>
</dbReference>
<keyword evidence="13" id="KW-1185">Reference proteome</keyword>
<organism evidence="12 13">
    <name type="scientific">Dethiosulfovibrio salsuginis</name>
    <dbReference type="NCBI Taxonomy" id="561720"/>
    <lineage>
        <taxon>Bacteria</taxon>
        <taxon>Thermotogati</taxon>
        <taxon>Synergistota</taxon>
        <taxon>Synergistia</taxon>
        <taxon>Synergistales</taxon>
        <taxon>Dethiosulfovibrionaceae</taxon>
        <taxon>Dethiosulfovibrio</taxon>
    </lineage>
</organism>
<dbReference type="FunFam" id="3.40.50.300:FF:000870">
    <property type="entry name" value="MutS protein homolog 4"/>
    <property type="match status" value="1"/>
</dbReference>
<evidence type="ECO:0000256" key="9">
    <source>
        <dbReference type="HAMAP-Rule" id="MF_00096"/>
    </source>
</evidence>
<dbReference type="RefSeq" id="WP_327078422.1">
    <property type="nucleotide sequence ID" value="NZ_FXBB01000001.1"/>
</dbReference>
<dbReference type="GO" id="GO:0003684">
    <property type="term" value="F:damaged DNA binding"/>
    <property type="evidence" value="ECO:0007669"/>
    <property type="project" value="UniProtKB-UniRule"/>
</dbReference>
<feature type="domain" description="DNA mismatch repair proteins mutS family" evidence="11">
    <location>
        <begin position="684"/>
        <end position="700"/>
    </location>
</feature>
<evidence type="ECO:0000256" key="2">
    <source>
        <dbReference type="ARBA" id="ARBA00021982"/>
    </source>
</evidence>
<protein>
    <recommendedName>
        <fullName evidence="2 9">DNA mismatch repair protein MutS</fullName>
    </recommendedName>
</protein>
<dbReference type="Pfam" id="PF05192">
    <property type="entry name" value="MutS_III"/>
    <property type="match status" value="1"/>
</dbReference>
<evidence type="ECO:0000256" key="4">
    <source>
        <dbReference type="ARBA" id="ARBA00022763"/>
    </source>
</evidence>
<dbReference type="InterPro" id="IPR005748">
    <property type="entry name" value="DNA_mismatch_repair_MutS"/>
</dbReference>
<reference evidence="13" key="1">
    <citation type="submission" date="2017-04" db="EMBL/GenBank/DDBJ databases">
        <authorList>
            <person name="Varghese N."/>
            <person name="Submissions S."/>
        </authorList>
    </citation>
    <scope>NUCLEOTIDE SEQUENCE [LARGE SCALE GENOMIC DNA]</scope>
    <source>
        <strain evidence="13">USBA 82</strain>
    </source>
</reference>
<dbReference type="PIRSF" id="PIRSF037677">
    <property type="entry name" value="DNA_mis_repair_Msh6"/>
    <property type="match status" value="1"/>
</dbReference>
<dbReference type="SMART" id="SM00533">
    <property type="entry name" value="MUTSd"/>
    <property type="match status" value="1"/>
</dbReference>
<dbReference type="InterPro" id="IPR000432">
    <property type="entry name" value="DNA_mismatch_repair_MutS_C"/>
</dbReference>
<keyword evidence="7 9" id="KW-0234">DNA repair</keyword>
<evidence type="ECO:0000256" key="10">
    <source>
        <dbReference type="RuleBase" id="RU003756"/>
    </source>
</evidence>
<evidence type="ECO:0000256" key="3">
    <source>
        <dbReference type="ARBA" id="ARBA00022741"/>
    </source>
</evidence>
<dbReference type="Pfam" id="PF00488">
    <property type="entry name" value="MutS_V"/>
    <property type="match status" value="1"/>
</dbReference>
<dbReference type="Proteomes" id="UP000193355">
    <property type="component" value="Unassembled WGS sequence"/>
</dbReference>
<dbReference type="Gene3D" id="3.40.1170.10">
    <property type="entry name" value="DNA repair protein MutS, domain I"/>
    <property type="match status" value="1"/>
</dbReference>
<dbReference type="Pfam" id="PF05188">
    <property type="entry name" value="MutS_II"/>
    <property type="match status" value="1"/>
</dbReference>
<dbReference type="Gene3D" id="3.30.420.110">
    <property type="entry name" value="MutS, connector domain"/>
    <property type="match status" value="1"/>
</dbReference>
<dbReference type="NCBIfam" id="TIGR01070">
    <property type="entry name" value="mutS1"/>
    <property type="match status" value="1"/>
</dbReference>
<dbReference type="InterPro" id="IPR016151">
    <property type="entry name" value="DNA_mismatch_repair_MutS_N"/>
</dbReference>
<dbReference type="PANTHER" id="PTHR11361:SF34">
    <property type="entry name" value="DNA MISMATCH REPAIR PROTEIN MSH1, MITOCHONDRIAL"/>
    <property type="match status" value="1"/>
</dbReference>
<dbReference type="Gene3D" id="3.40.50.300">
    <property type="entry name" value="P-loop containing nucleotide triphosphate hydrolases"/>
    <property type="match status" value="1"/>
</dbReference>
<evidence type="ECO:0000256" key="7">
    <source>
        <dbReference type="ARBA" id="ARBA00023204"/>
    </source>
</evidence>
<evidence type="ECO:0000256" key="5">
    <source>
        <dbReference type="ARBA" id="ARBA00022840"/>
    </source>
</evidence>
<sequence>MTLPEGVKMTPMLEQYVHWKGKHPDALLFFRMGDFYELFFDDAKVASEALDIALTARDQGKKIPMAGVPQHAAESYLGKLVRKGFKVAICEQITEPDGRSLVERQVIRVVTPGTYVPEESGQDGRLMAFAGLKGGLWATGILESATGTLEVGLMDTEGCRGIISASAGAEILIPKGGPERTVTTSLGISGEVLLPKESFDPVEGTRWLCRRWDLNTLRGFGVEDDSPEAGVAAALLGYLEETQYGAARHVSRIIPMTSDKWLHLDVTTQNNLELVDSETPSLFSVLNRCNTPMGRRRLRNWILRPLTDLTSIEERLDIQEKLMSYLPSLEGIKEKLSSCKDVERAIARLHMKTGNPRDLGAIRDTLECLPDLLGYLKGLDLDNLLPFSPLEDLRERLSAQLEDSPSRILGTGKVIKDGSDDELDRWRGFASDGEEWLEDFIAKERERLSLPKLKVGYSRVFGYYVELSRGALKEGKVLPEDYHRRQTLVSSERYITEELKDFESKMLSSGEKIKEIEAQLYGELVDYTLSLTSELQAVGKALGDLDCLVSLAHTAHSRGYVRPRFLSDSRSVEIVGGRHPVVELVQRDVPFVPNDIYMDEDGRRVAIITGPNMAGKSTYLRMAALLVVMAQMGAYVPVESISMGLFDRIFTRLGARDELARGNSTFMVEMVETASILHNVTDRSLVVLDEVGRGTSTYDGMSIAWAVVEYLHSFCGATPKVLFATHYHELTDLECRLDGCFNLSMAVEEDEERVTFLHQVVPGPADRSYGIEVARLAGLPRSVLVRARELLEGFEREDRCVDLSPPSLQMEFLDLKGDAVLQELAGLSPDELSPKKALDMLYDLRDRARKAVTL</sequence>
<dbReference type="SMART" id="SM00534">
    <property type="entry name" value="MUTSac"/>
    <property type="match status" value="1"/>
</dbReference>
<dbReference type="EMBL" id="FXBB01000001">
    <property type="protein sequence ID" value="SMG08371.1"/>
    <property type="molecule type" value="Genomic_DNA"/>
</dbReference>
<dbReference type="Gene3D" id="1.10.1420.10">
    <property type="match status" value="2"/>
</dbReference>
<dbReference type="FunFam" id="3.40.1170.10:FF:000001">
    <property type="entry name" value="DNA mismatch repair protein MutS"/>
    <property type="match status" value="1"/>
</dbReference>
<dbReference type="GO" id="GO:0005524">
    <property type="term" value="F:ATP binding"/>
    <property type="evidence" value="ECO:0007669"/>
    <property type="project" value="UniProtKB-UniRule"/>
</dbReference>
<name>A0A1X7I2Z7_9BACT</name>
<keyword evidence="5 9" id="KW-0067">ATP-binding</keyword>
<dbReference type="InterPro" id="IPR036678">
    <property type="entry name" value="MutS_con_dom_sf"/>
</dbReference>
<dbReference type="Gene3D" id="6.10.140.430">
    <property type="match status" value="1"/>
</dbReference>
<keyword evidence="3 9" id="KW-0547">Nucleotide-binding</keyword>
<dbReference type="AlphaFoldDB" id="A0A1X7I2Z7"/>
<dbReference type="InterPro" id="IPR045076">
    <property type="entry name" value="MutS"/>
</dbReference>
<proteinExistence type="inferred from homology"/>
<evidence type="ECO:0000259" key="11">
    <source>
        <dbReference type="PROSITE" id="PS00486"/>
    </source>
</evidence>
<dbReference type="InterPro" id="IPR027417">
    <property type="entry name" value="P-loop_NTPase"/>
</dbReference>
<dbReference type="Pfam" id="PF01624">
    <property type="entry name" value="MutS_I"/>
    <property type="match status" value="1"/>
</dbReference>
<evidence type="ECO:0000256" key="6">
    <source>
        <dbReference type="ARBA" id="ARBA00023125"/>
    </source>
</evidence>
<dbReference type="InterPro" id="IPR007695">
    <property type="entry name" value="DNA_mismatch_repair_MutS-lik_N"/>
</dbReference>
<comment type="similarity">
    <text evidence="1 9 10">Belongs to the DNA mismatch repair MutS family.</text>
</comment>
<dbReference type="InterPro" id="IPR007861">
    <property type="entry name" value="DNA_mismatch_repair_MutS_clamp"/>
</dbReference>
<dbReference type="PANTHER" id="PTHR11361">
    <property type="entry name" value="DNA MISMATCH REPAIR PROTEIN MUTS FAMILY MEMBER"/>
    <property type="match status" value="1"/>
</dbReference>
<keyword evidence="6 9" id="KW-0238">DNA-binding</keyword>
<evidence type="ECO:0000313" key="13">
    <source>
        <dbReference type="Proteomes" id="UP000193355"/>
    </source>
</evidence>
<dbReference type="NCBIfam" id="NF003810">
    <property type="entry name" value="PRK05399.1"/>
    <property type="match status" value="1"/>
</dbReference>
<dbReference type="InterPro" id="IPR007696">
    <property type="entry name" value="DNA_mismatch_repair_MutS_core"/>
</dbReference>